<protein>
    <submittedName>
        <fullName evidence="1">Alkyl hydroperoxide reductase subunit F</fullName>
    </submittedName>
</protein>
<gene>
    <name evidence="1" type="ORF">DCW74_14680</name>
</gene>
<name>A0A350P6P9_9ALTE</name>
<evidence type="ECO:0000313" key="2">
    <source>
        <dbReference type="Proteomes" id="UP000263517"/>
    </source>
</evidence>
<dbReference type="SUPFAM" id="SSF52833">
    <property type="entry name" value="Thioredoxin-like"/>
    <property type="match status" value="1"/>
</dbReference>
<sequence length="64" mass="7230">MLTKEILQALKGYTESMQKNVTFVVQTGEHSKREELVTFLSDIASVSEKLNVEERDTNGELRSA</sequence>
<dbReference type="EMBL" id="DNAN01000517">
    <property type="protein sequence ID" value="HAW76966.1"/>
    <property type="molecule type" value="Genomic_DNA"/>
</dbReference>
<accession>A0A350P6P9</accession>
<dbReference type="Proteomes" id="UP000263517">
    <property type="component" value="Unassembled WGS sequence"/>
</dbReference>
<dbReference type="InterPro" id="IPR036249">
    <property type="entry name" value="Thioredoxin-like_sf"/>
</dbReference>
<dbReference type="AlphaFoldDB" id="A0A350P6P9"/>
<feature type="non-terminal residue" evidence="1">
    <location>
        <position position="64"/>
    </location>
</feature>
<dbReference type="Gene3D" id="3.40.30.10">
    <property type="entry name" value="Glutaredoxin"/>
    <property type="match status" value="1"/>
</dbReference>
<evidence type="ECO:0000313" key="1">
    <source>
        <dbReference type="EMBL" id="HAW76966.1"/>
    </source>
</evidence>
<reference evidence="1 2" key="1">
    <citation type="journal article" date="2018" name="Nat. Biotechnol.">
        <title>A standardized bacterial taxonomy based on genome phylogeny substantially revises the tree of life.</title>
        <authorList>
            <person name="Parks D.H."/>
            <person name="Chuvochina M."/>
            <person name="Waite D.W."/>
            <person name="Rinke C."/>
            <person name="Skarshewski A."/>
            <person name="Chaumeil P.A."/>
            <person name="Hugenholtz P."/>
        </authorList>
    </citation>
    <scope>NUCLEOTIDE SEQUENCE [LARGE SCALE GENOMIC DNA]</scope>
    <source>
        <strain evidence="1">UBA11978</strain>
    </source>
</reference>
<comment type="caution">
    <text evidence="1">The sequence shown here is derived from an EMBL/GenBank/DDBJ whole genome shotgun (WGS) entry which is preliminary data.</text>
</comment>
<proteinExistence type="predicted"/>
<dbReference type="STRING" id="589873.EP12_08945"/>
<organism evidence="1 2">
    <name type="scientific">Alteromonas australica</name>
    <dbReference type="NCBI Taxonomy" id="589873"/>
    <lineage>
        <taxon>Bacteria</taxon>
        <taxon>Pseudomonadati</taxon>
        <taxon>Pseudomonadota</taxon>
        <taxon>Gammaproteobacteria</taxon>
        <taxon>Alteromonadales</taxon>
        <taxon>Alteromonadaceae</taxon>
        <taxon>Alteromonas/Salinimonas group</taxon>
        <taxon>Alteromonas</taxon>
    </lineage>
</organism>